<evidence type="ECO:0000259" key="5">
    <source>
        <dbReference type="PROSITE" id="PS50977"/>
    </source>
</evidence>
<keyword evidence="3" id="KW-0804">Transcription</keyword>
<evidence type="ECO:0000256" key="2">
    <source>
        <dbReference type="ARBA" id="ARBA00023125"/>
    </source>
</evidence>
<protein>
    <submittedName>
        <fullName evidence="6">TetR/AcrR family transcriptional regulator</fullName>
    </submittedName>
</protein>
<evidence type="ECO:0000313" key="6">
    <source>
        <dbReference type="EMBL" id="MDI3387692.1"/>
    </source>
</evidence>
<dbReference type="SUPFAM" id="SSF46689">
    <property type="entry name" value="Homeodomain-like"/>
    <property type="match status" value="1"/>
</dbReference>
<name>A0ABT6RTD7_9ACTN</name>
<evidence type="ECO:0000256" key="1">
    <source>
        <dbReference type="ARBA" id="ARBA00023015"/>
    </source>
</evidence>
<dbReference type="InterPro" id="IPR036271">
    <property type="entry name" value="Tet_transcr_reg_TetR-rel_C_sf"/>
</dbReference>
<keyword evidence="7" id="KW-1185">Reference proteome</keyword>
<organism evidence="6 7">
    <name type="scientific">Streptomyces solicavernae</name>
    <dbReference type="NCBI Taxonomy" id="3043614"/>
    <lineage>
        <taxon>Bacteria</taxon>
        <taxon>Bacillati</taxon>
        <taxon>Actinomycetota</taxon>
        <taxon>Actinomycetes</taxon>
        <taxon>Kitasatosporales</taxon>
        <taxon>Streptomycetaceae</taxon>
        <taxon>Streptomyces</taxon>
    </lineage>
</organism>
<dbReference type="InterPro" id="IPR009057">
    <property type="entry name" value="Homeodomain-like_sf"/>
</dbReference>
<reference evidence="6 7" key="1">
    <citation type="submission" date="2023-05" db="EMBL/GenBank/DDBJ databases">
        <title>Draft genome sequence of Streptomyces sp. B-S-A8 isolated from a cave soil in Thailand.</title>
        <authorList>
            <person name="Chamroensaksri N."/>
            <person name="Muangham S."/>
        </authorList>
    </citation>
    <scope>NUCLEOTIDE SEQUENCE [LARGE SCALE GENOMIC DNA]</scope>
    <source>
        <strain evidence="6 7">B-S-A8</strain>
    </source>
</reference>
<dbReference type="PANTHER" id="PTHR47506">
    <property type="entry name" value="TRANSCRIPTIONAL REGULATORY PROTEIN"/>
    <property type="match status" value="1"/>
</dbReference>
<evidence type="ECO:0000313" key="7">
    <source>
        <dbReference type="Proteomes" id="UP001224661"/>
    </source>
</evidence>
<keyword evidence="2 4" id="KW-0238">DNA-binding</keyword>
<dbReference type="Pfam" id="PF00440">
    <property type="entry name" value="TetR_N"/>
    <property type="match status" value="1"/>
</dbReference>
<proteinExistence type="predicted"/>
<dbReference type="PANTHER" id="PTHR47506:SF1">
    <property type="entry name" value="HTH-TYPE TRANSCRIPTIONAL REGULATOR YJDC"/>
    <property type="match status" value="1"/>
</dbReference>
<dbReference type="Proteomes" id="UP001224661">
    <property type="component" value="Unassembled WGS sequence"/>
</dbReference>
<dbReference type="RefSeq" id="WP_282514040.1">
    <property type="nucleotide sequence ID" value="NZ_JASCIR010000012.1"/>
</dbReference>
<accession>A0ABT6RTD7</accession>
<comment type="caution">
    <text evidence="6">The sequence shown here is derived from an EMBL/GenBank/DDBJ whole genome shotgun (WGS) entry which is preliminary data.</text>
</comment>
<feature type="DNA-binding region" description="H-T-H motif" evidence="4">
    <location>
        <begin position="30"/>
        <end position="49"/>
    </location>
</feature>
<dbReference type="InterPro" id="IPR001647">
    <property type="entry name" value="HTH_TetR"/>
</dbReference>
<evidence type="ECO:0000256" key="3">
    <source>
        <dbReference type="ARBA" id="ARBA00023163"/>
    </source>
</evidence>
<sequence>MEGQVEGEPLTRVVAVADDLFFTHGVHAVTMQRIRSEAGVPLKKLYGMFPSKDALLAACLERRDRIARSALAARAEQHDDPVARTLSVFDFLDDWFHQPGFRGCVFAGAFGEAGAAAPVVVTAVQAHKQSVRELLTGLVADVGIREADAVGAQLAVLFDGAMALATFTGDTGAARHARQAARAVLEAGLRG</sequence>
<keyword evidence="1" id="KW-0805">Transcription regulation</keyword>
<dbReference type="EMBL" id="JASCIR010000012">
    <property type="protein sequence ID" value="MDI3387692.1"/>
    <property type="molecule type" value="Genomic_DNA"/>
</dbReference>
<feature type="domain" description="HTH tetR-type" evidence="5">
    <location>
        <begin position="7"/>
        <end position="67"/>
    </location>
</feature>
<dbReference type="SUPFAM" id="SSF48498">
    <property type="entry name" value="Tetracyclin repressor-like, C-terminal domain"/>
    <property type="match status" value="1"/>
</dbReference>
<dbReference type="PROSITE" id="PS50977">
    <property type="entry name" value="HTH_TETR_2"/>
    <property type="match status" value="1"/>
</dbReference>
<evidence type="ECO:0000256" key="4">
    <source>
        <dbReference type="PROSITE-ProRule" id="PRU00335"/>
    </source>
</evidence>
<dbReference type="Gene3D" id="1.10.357.10">
    <property type="entry name" value="Tetracycline Repressor, domain 2"/>
    <property type="match status" value="1"/>
</dbReference>
<gene>
    <name evidence="6" type="ORF">QIS99_16005</name>
</gene>